<accession>A0A8H7HYL6</accession>
<comment type="subcellular location">
    <subcellularLocation>
        <location evidence="2">Nucleus</location>
    </subcellularLocation>
</comment>
<feature type="domain" description="Matrin-type" evidence="17">
    <location>
        <begin position="553"/>
        <end position="583"/>
    </location>
</feature>
<keyword evidence="12 16" id="KW-0408">Iron</keyword>
<dbReference type="Proteomes" id="UP000602905">
    <property type="component" value="Unassembled WGS sequence"/>
</dbReference>
<evidence type="ECO:0000256" key="9">
    <source>
        <dbReference type="ARBA" id="ARBA00022771"/>
    </source>
</evidence>
<comment type="cofactor">
    <cofactor evidence="1 16">
        <name>heme</name>
        <dbReference type="ChEBI" id="CHEBI:30413"/>
    </cofactor>
</comment>
<dbReference type="InterPro" id="IPR000690">
    <property type="entry name" value="Matrin/U1-C_Znf_C2H2"/>
</dbReference>
<keyword evidence="9" id="KW-0863">Zinc-finger</keyword>
<keyword evidence="7 16" id="KW-0479">Metal-binding</keyword>
<gene>
    <name evidence="18" type="ORF">RHS03_01658</name>
</gene>
<dbReference type="GO" id="GO:0005506">
    <property type="term" value="F:iron ion binding"/>
    <property type="evidence" value="ECO:0007669"/>
    <property type="project" value="InterPro"/>
</dbReference>
<dbReference type="GO" id="GO:0008270">
    <property type="term" value="F:zinc ion binding"/>
    <property type="evidence" value="ECO:0007669"/>
    <property type="project" value="UniProtKB-KW"/>
</dbReference>
<sequence>MINVVDEPRAYRDWGLELESDIISVIIPGQTIIVLNSQAAVDELLVRRSSIYSDRPHIPMVSSDNLVGWGNNTGMVRYGERWRSQRKMTHEVLHKIASEERWPLVERQSRLALQRILNNPEGFSAEIRRMAGSTLLMAVYGYEVTSPDDSLVKVVEDAVEGFSQAVIVSNYFVNTVPWLQYLPEWFPGASWKAKANAWRYQKDLMLGIPYEWTKNQMAAGTATPSMLSFWLTRYVYQEAPSNLAEVEDRVRWVAGELTTAAVFKSVASTRVFVMAMAMHPDVQAKAQAELDAVIGTRLPEMADRDSLPYIRRIVKEVFRWRMVLPLALPHACIEDDTYKGYHIPKGAIVAISNNPDVYIDPDRFNPDRFLDLSVPDAPTFGYGRRSCPGSHHAEASLFIIAAGLLAMFNISPEEDDNGKLILLKPEMRLNEAVRQLHPFKCRITPRSERHEQIIRDWADYQYEMVFHAFASITSVSLATSWPSELLTHQIDHVSLVTFGKQPWNRVGSKFGGGGVAGASEANVDRRERLRKLALETIDLAKDPYILRNHLGSLECRLCLTLHTNEGSYLAHTQGKKHQTNLARRAARDAKETQLITAPAPAASVPRKMFIKIGRPGYRVTKVRDPLMAAAAGGGGAKEGMMVQVHLPQIKEGVIPRRRFMSAWEQKKEQPNRAYQYLIVAAEPYESIAFRIPAREIEDIEENPDWNWSHWDADTKQYSFQFMASSRTRLNDVHCPTTSLVSPGLHKTITPGILNVANDYSIHDAVLTPHGRQQCVEFAQANPDFQNIPELIIASPFRRTLSTTLLAVPKTFERLSPQNVILMPQLQETHDFPCDTGSDRDVLEQIEEFKDRGFDWSVLTDDWNKNQGFYAPTPEALADRAKWVRRFVRDRPETNILLIGHGGIFREIDGRMRGPDSGVTVSLSRWGNVECRVYTFQNDDDENATMIPIQEPSLVHAIDKPIDSHVEIEVVA</sequence>
<evidence type="ECO:0000256" key="14">
    <source>
        <dbReference type="ARBA" id="ARBA00023187"/>
    </source>
</evidence>
<evidence type="ECO:0000256" key="16">
    <source>
        <dbReference type="PIRSR" id="PIRSR602401-1"/>
    </source>
</evidence>
<evidence type="ECO:0000256" key="3">
    <source>
        <dbReference type="ARBA" id="ARBA00005179"/>
    </source>
</evidence>
<evidence type="ECO:0000256" key="12">
    <source>
        <dbReference type="ARBA" id="ARBA00023004"/>
    </source>
</evidence>
<evidence type="ECO:0000313" key="19">
    <source>
        <dbReference type="Proteomes" id="UP000602905"/>
    </source>
</evidence>
<feature type="binding site" description="axial binding residue" evidence="16">
    <location>
        <position position="387"/>
    </location>
    <ligand>
        <name>heme</name>
        <dbReference type="ChEBI" id="CHEBI:30413"/>
    </ligand>
    <ligandPart>
        <name>Fe</name>
        <dbReference type="ChEBI" id="CHEBI:18248"/>
    </ligandPart>
</feature>
<organism evidence="18 19">
    <name type="scientific">Rhizoctonia solani</name>
    <dbReference type="NCBI Taxonomy" id="456999"/>
    <lineage>
        <taxon>Eukaryota</taxon>
        <taxon>Fungi</taxon>
        <taxon>Dikarya</taxon>
        <taxon>Basidiomycota</taxon>
        <taxon>Agaricomycotina</taxon>
        <taxon>Agaricomycetes</taxon>
        <taxon>Cantharellales</taxon>
        <taxon>Ceratobasidiaceae</taxon>
        <taxon>Rhizoctonia</taxon>
    </lineage>
</organism>
<dbReference type="SMART" id="SM00451">
    <property type="entry name" value="ZnF_U1"/>
    <property type="match status" value="1"/>
</dbReference>
<dbReference type="PANTHER" id="PTHR46300">
    <property type="entry name" value="P450, PUTATIVE (EUROFUNG)-RELATED-RELATED"/>
    <property type="match status" value="1"/>
</dbReference>
<comment type="similarity">
    <text evidence="4">Belongs to the SF3A2 family.</text>
</comment>
<keyword evidence="15" id="KW-0539">Nucleus</keyword>
<name>A0A8H7HYL6_9AGAM</name>
<dbReference type="InterPro" id="IPR050364">
    <property type="entry name" value="Cytochrome_P450_fung"/>
</dbReference>
<dbReference type="PROSITE" id="PS50171">
    <property type="entry name" value="ZF_MATRIN"/>
    <property type="match status" value="1"/>
</dbReference>
<keyword evidence="8" id="KW-0747">Spliceosome</keyword>
<keyword evidence="6 16" id="KW-0349">Heme</keyword>
<dbReference type="AlphaFoldDB" id="A0A8H7HYL6"/>
<keyword evidence="14" id="KW-0508">mRNA splicing</keyword>
<dbReference type="PANTHER" id="PTHR46300:SF7">
    <property type="entry name" value="P450, PUTATIVE (EUROFUNG)-RELATED"/>
    <property type="match status" value="1"/>
</dbReference>
<dbReference type="InterPro" id="IPR017972">
    <property type="entry name" value="Cyt_P450_CS"/>
</dbReference>
<dbReference type="GO" id="GO:0020037">
    <property type="term" value="F:heme binding"/>
    <property type="evidence" value="ECO:0007669"/>
    <property type="project" value="InterPro"/>
</dbReference>
<evidence type="ECO:0000256" key="5">
    <source>
        <dbReference type="ARBA" id="ARBA00010617"/>
    </source>
</evidence>
<comment type="pathway">
    <text evidence="3">Secondary metabolite biosynthesis.</text>
</comment>
<dbReference type="EMBL" id="JACYCD010000045">
    <property type="protein sequence ID" value="KAF8711759.1"/>
    <property type="molecule type" value="Genomic_DNA"/>
</dbReference>
<dbReference type="PRINTS" id="PR00463">
    <property type="entry name" value="EP450I"/>
</dbReference>
<evidence type="ECO:0000256" key="6">
    <source>
        <dbReference type="ARBA" id="ARBA00022617"/>
    </source>
</evidence>
<dbReference type="Pfam" id="PF12874">
    <property type="entry name" value="zf-met"/>
    <property type="match status" value="1"/>
</dbReference>
<comment type="similarity">
    <text evidence="5">Belongs to the cytochrome P450 family.</text>
</comment>
<dbReference type="GO" id="GO:0003676">
    <property type="term" value="F:nucleic acid binding"/>
    <property type="evidence" value="ECO:0007669"/>
    <property type="project" value="InterPro"/>
</dbReference>
<dbReference type="GO" id="GO:0004497">
    <property type="term" value="F:monooxygenase activity"/>
    <property type="evidence" value="ECO:0007669"/>
    <property type="project" value="UniProtKB-KW"/>
</dbReference>
<keyword evidence="8" id="KW-0507">mRNA processing</keyword>
<dbReference type="InterPro" id="IPR013078">
    <property type="entry name" value="His_Pase_superF_clade-1"/>
</dbReference>
<dbReference type="PROSITE" id="PS00086">
    <property type="entry name" value="CYTOCHROME_P450"/>
    <property type="match status" value="1"/>
</dbReference>
<evidence type="ECO:0000313" key="18">
    <source>
        <dbReference type="EMBL" id="KAF8711759.1"/>
    </source>
</evidence>
<dbReference type="GO" id="GO:0005681">
    <property type="term" value="C:spliceosomal complex"/>
    <property type="evidence" value="ECO:0007669"/>
    <property type="project" value="UniProtKB-KW"/>
</dbReference>
<evidence type="ECO:0000256" key="10">
    <source>
        <dbReference type="ARBA" id="ARBA00022833"/>
    </source>
</evidence>
<keyword evidence="13" id="KW-0503">Monooxygenase</keyword>
<dbReference type="Pfam" id="PF00067">
    <property type="entry name" value="p450"/>
    <property type="match status" value="1"/>
</dbReference>
<evidence type="ECO:0000256" key="15">
    <source>
        <dbReference type="ARBA" id="ARBA00023242"/>
    </source>
</evidence>
<evidence type="ECO:0000256" key="2">
    <source>
        <dbReference type="ARBA" id="ARBA00004123"/>
    </source>
</evidence>
<feature type="non-terminal residue" evidence="18">
    <location>
        <position position="971"/>
    </location>
</feature>
<dbReference type="CDD" id="cd11065">
    <property type="entry name" value="CYP64-like"/>
    <property type="match status" value="1"/>
</dbReference>
<evidence type="ECO:0000256" key="8">
    <source>
        <dbReference type="ARBA" id="ARBA00022728"/>
    </source>
</evidence>
<dbReference type="InterPro" id="IPR031781">
    <property type="entry name" value="SF3A2_dom"/>
</dbReference>
<dbReference type="InterPro" id="IPR013087">
    <property type="entry name" value="Znf_C2H2_type"/>
</dbReference>
<evidence type="ECO:0000256" key="7">
    <source>
        <dbReference type="ARBA" id="ARBA00022723"/>
    </source>
</evidence>
<dbReference type="Gene3D" id="3.40.50.1240">
    <property type="entry name" value="Phosphoglycerate mutase-like"/>
    <property type="match status" value="1"/>
</dbReference>
<evidence type="ECO:0000256" key="11">
    <source>
        <dbReference type="ARBA" id="ARBA00023002"/>
    </source>
</evidence>
<dbReference type="Gene3D" id="2.60.40.2690">
    <property type="match status" value="1"/>
</dbReference>
<reference evidence="18" key="1">
    <citation type="submission" date="2020-09" db="EMBL/GenBank/DDBJ databases">
        <title>Comparative genome analyses of four rice-infecting Rhizoctonia solani isolates reveal extensive enrichment of homogalacturonan modification genes.</title>
        <authorList>
            <person name="Lee D.-Y."/>
            <person name="Jeon J."/>
            <person name="Kim K.-T."/>
            <person name="Cheong K."/>
            <person name="Song H."/>
            <person name="Choi G."/>
            <person name="Ko J."/>
            <person name="Opiyo S.O."/>
            <person name="Zuo S."/>
            <person name="Madhav S."/>
            <person name="Lee Y.-H."/>
            <person name="Wang G.-L."/>
        </authorList>
    </citation>
    <scope>NUCLEOTIDE SEQUENCE</scope>
    <source>
        <strain evidence="18">AG1-IA WGL</strain>
    </source>
</reference>
<keyword evidence="10" id="KW-0862">Zinc</keyword>
<dbReference type="InterPro" id="IPR029033">
    <property type="entry name" value="His_PPase_superfam"/>
</dbReference>
<dbReference type="SMART" id="SM01050">
    <property type="entry name" value="CactinC_cactus"/>
    <property type="match status" value="1"/>
</dbReference>
<evidence type="ECO:0000259" key="17">
    <source>
        <dbReference type="PROSITE" id="PS50171"/>
    </source>
</evidence>
<dbReference type="SUPFAM" id="SSF53254">
    <property type="entry name" value="Phosphoglycerate mutase-like"/>
    <property type="match status" value="1"/>
</dbReference>
<dbReference type="Pfam" id="PF00300">
    <property type="entry name" value="His_Phos_1"/>
    <property type="match status" value="1"/>
</dbReference>
<dbReference type="Gene3D" id="1.10.630.10">
    <property type="entry name" value="Cytochrome P450"/>
    <property type="match status" value="1"/>
</dbReference>
<evidence type="ECO:0000256" key="13">
    <source>
        <dbReference type="ARBA" id="ARBA00023033"/>
    </source>
</evidence>
<evidence type="ECO:0000256" key="4">
    <source>
        <dbReference type="ARBA" id="ARBA00008995"/>
    </source>
</evidence>
<keyword evidence="11" id="KW-0560">Oxidoreductase</keyword>
<dbReference type="GO" id="GO:0008380">
    <property type="term" value="P:RNA splicing"/>
    <property type="evidence" value="ECO:0007669"/>
    <property type="project" value="UniProtKB-KW"/>
</dbReference>
<dbReference type="OrthoDB" id="10250970at2759"/>
<proteinExistence type="inferred from homology"/>
<evidence type="ECO:0000256" key="1">
    <source>
        <dbReference type="ARBA" id="ARBA00001971"/>
    </source>
</evidence>
<dbReference type="InterPro" id="IPR001128">
    <property type="entry name" value="Cyt_P450"/>
</dbReference>
<dbReference type="InterPro" id="IPR036396">
    <property type="entry name" value="Cyt_P450_sf"/>
</dbReference>
<comment type="caution">
    <text evidence="18">The sequence shown here is derived from an EMBL/GenBank/DDBJ whole genome shotgun (WGS) entry which is preliminary data.</text>
</comment>
<dbReference type="SUPFAM" id="SSF48264">
    <property type="entry name" value="Cytochrome P450"/>
    <property type="match status" value="1"/>
</dbReference>
<dbReference type="InterPro" id="IPR003604">
    <property type="entry name" value="Matrin/U1-like-C_Znf_C2H2"/>
</dbReference>
<dbReference type="Pfam" id="PF16835">
    <property type="entry name" value="SF3A2"/>
    <property type="match status" value="1"/>
</dbReference>
<dbReference type="InterPro" id="IPR002401">
    <property type="entry name" value="Cyt_P450_E_grp-I"/>
</dbReference>
<protein>
    <submittedName>
        <fullName evidence="18">Pre-mRNA-splicing factor SF3a complex subunit 2 (Prp11)</fullName>
    </submittedName>
</protein>
<dbReference type="GO" id="GO:0016705">
    <property type="term" value="F:oxidoreductase activity, acting on paired donors, with incorporation or reduction of molecular oxygen"/>
    <property type="evidence" value="ECO:0007669"/>
    <property type="project" value="InterPro"/>
</dbReference>